<keyword evidence="1" id="KW-1133">Transmembrane helix</keyword>
<name>A0A8J2S9K3_9CRUS</name>
<gene>
    <name evidence="2" type="ORF">DGAL_LOCUS17281</name>
</gene>
<comment type="caution">
    <text evidence="2">The sequence shown here is derived from an EMBL/GenBank/DDBJ whole genome shotgun (WGS) entry which is preliminary data.</text>
</comment>
<dbReference type="Proteomes" id="UP000789390">
    <property type="component" value="Unassembled WGS sequence"/>
</dbReference>
<evidence type="ECO:0000256" key="1">
    <source>
        <dbReference type="SAM" id="Phobius"/>
    </source>
</evidence>
<keyword evidence="1" id="KW-0812">Transmembrane</keyword>
<keyword evidence="3" id="KW-1185">Reference proteome</keyword>
<dbReference type="AlphaFoldDB" id="A0A8J2S9K3"/>
<keyword evidence="1" id="KW-0472">Membrane</keyword>
<dbReference type="EMBL" id="CAKKLH010000338">
    <property type="protein sequence ID" value="CAH0113387.1"/>
    <property type="molecule type" value="Genomic_DNA"/>
</dbReference>
<evidence type="ECO:0000313" key="2">
    <source>
        <dbReference type="EMBL" id="CAH0113387.1"/>
    </source>
</evidence>
<accession>A0A8J2S9K3</accession>
<organism evidence="2 3">
    <name type="scientific">Daphnia galeata</name>
    <dbReference type="NCBI Taxonomy" id="27404"/>
    <lineage>
        <taxon>Eukaryota</taxon>
        <taxon>Metazoa</taxon>
        <taxon>Ecdysozoa</taxon>
        <taxon>Arthropoda</taxon>
        <taxon>Crustacea</taxon>
        <taxon>Branchiopoda</taxon>
        <taxon>Diplostraca</taxon>
        <taxon>Cladocera</taxon>
        <taxon>Anomopoda</taxon>
        <taxon>Daphniidae</taxon>
        <taxon>Daphnia</taxon>
    </lineage>
</organism>
<sequence length="66" mass="7728">MAALIQLNPSICTKYSARNTLHVYYYYHVNLLQRRKRMLGSISGTVFLFSSFLILVVARHYRSTLM</sequence>
<evidence type="ECO:0000313" key="3">
    <source>
        <dbReference type="Proteomes" id="UP000789390"/>
    </source>
</evidence>
<proteinExistence type="predicted"/>
<reference evidence="2" key="1">
    <citation type="submission" date="2021-11" db="EMBL/GenBank/DDBJ databases">
        <authorList>
            <person name="Schell T."/>
        </authorList>
    </citation>
    <scope>NUCLEOTIDE SEQUENCE</scope>
    <source>
        <strain evidence="2">M5</strain>
    </source>
</reference>
<evidence type="ECO:0008006" key="4">
    <source>
        <dbReference type="Google" id="ProtNLM"/>
    </source>
</evidence>
<protein>
    <recommendedName>
        <fullName evidence="4">Transmembrane protein</fullName>
    </recommendedName>
</protein>
<feature type="transmembrane region" description="Helical" evidence="1">
    <location>
        <begin position="38"/>
        <end position="58"/>
    </location>
</feature>